<sequence length="178" mass="20516">MEHKEVYIVLSDTGSLLTRVIKMVTGAPYNHVSISFDASLHTLYSFGRKQPHNPFWGGFVKESFYEGTFKRFKNTRCLVLKLDVELETYAQLKANVGVFVENMDDYHYNFVGLVGAAFNRRIARENGYYCSEFVAEVMEQANLVFWETPAYLVHPYDFTKVEAFEVVYEGLLAEFSKA</sequence>
<reference evidence="1 2" key="1">
    <citation type="journal article" date="2020" name="Int. J. Syst. Evol. Microbiol.">
        <title>Description of Erysipelothrix piscisicarius sp. nov., an emergent fish pathogen, and assessment of virulence using a tiger barb (Puntigrus tetrazona) infection model.</title>
        <authorList>
            <person name="Pomaranski E.K."/>
            <person name="Griffin M.J."/>
            <person name="Camus A.C."/>
            <person name="Armwood A.R."/>
            <person name="Shelley J."/>
            <person name="Waldbieser G.C."/>
            <person name="LaFrentz B.R."/>
            <person name="Garcia J.C."/>
            <person name="Yanong R."/>
            <person name="Soto E."/>
        </authorList>
    </citation>
    <scope>NUCLEOTIDE SEQUENCE [LARGE SCALE GENOMIC DNA]</scope>
    <source>
        <strain evidence="1 2">15TAL0474</strain>
    </source>
</reference>
<keyword evidence="2" id="KW-1185">Reference proteome</keyword>
<dbReference type="SUPFAM" id="SSF54001">
    <property type="entry name" value="Cysteine proteinases"/>
    <property type="match status" value="1"/>
</dbReference>
<dbReference type="AlphaFoldDB" id="A0A3Q8S2L9"/>
<proteinExistence type="predicted"/>
<dbReference type="Proteomes" id="UP000278804">
    <property type="component" value="Chromosome"/>
</dbReference>
<dbReference type="RefSeq" id="WP_125164195.1">
    <property type="nucleotide sequence ID" value="NZ_CP034234.1"/>
</dbReference>
<dbReference type="InterPro" id="IPR038765">
    <property type="entry name" value="Papain-like_cys_pep_sf"/>
</dbReference>
<name>A0A3Q8S2L9_9FIRM</name>
<dbReference type="KEGG" id="eri:EEI45_03725"/>
<organism evidence="1 2">
    <name type="scientific">Erysipelothrix piscisicarius</name>
    <dbReference type="NCBI Taxonomy" id="2485784"/>
    <lineage>
        <taxon>Bacteria</taxon>
        <taxon>Bacillati</taxon>
        <taxon>Bacillota</taxon>
        <taxon>Erysipelotrichia</taxon>
        <taxon>Erysipelotrichales</taxon>
        <taxon>Erysipelotrichaceae</taxon>
        <taxon>Erysipelothrix</taxon>
    </lineage>
</organism>
<evidence type="ECO:0000313" key="2">
    <source>
        <dbReference type="Proteomes" id="UP000278804"/>
    </source>
</evidence>
<evidence type="ECO:0000313" key="1">
    <source>
        <dbReference type="EMBL" id="AZK43992.1"/>
    </source>
</evidence>
<dbReference type="EMBL" id="CP034234">
    <property type="protein sequence ID" value="AZK43992.1"/>
    <property type="molecule type" value="Genomic_DNA"/>
</dbReference>
<dbReference type="Gene3D" id="3.90.1720.10">
    <property type="entry name" value="endopeptidase domain like (from Nostoc punctiforme)"/>
    <property type="match status" value="1"/>
</dbReference>
<protein>
    <submittedName>
        <fullName evidence="1">Uncharacterized protein</fullName>
    </submittedName>
</protein>
<accession>A0A3Q8S2L9</accession>
<gene>
    <name evidence="1" type="ORF">EEI45_03725</name>
</gene>